<dbReference type="Pfam" id="PF00571">
    <property type="entry name" value="CBS"/>
    <property type="match status" value="2"/>
</dbReference>
<feature type="transmembrane region" description="Helical" evidence="2">
    <location>
        <begin position="142"/>
        <end position="164"/>
    </location>
</feature>
<dbReference type="RefSeq" id="WP_066341658.1">
    <property type="nucleotide sequence ID" value="NZ_JAXOJX010000037.1"/>
</dbReference>
<evidence type="ECO:0000256" key="2">
    <source>
        <dbReference type="SAM" id="Phobius"/>
    </source>
</evidence>
<dbReference type="SUPFAM" id="SSF54631">
    <property type="entry name" value="CBS-domain pair"/>
    <property type="match status" value="1"/>
</dbReference>
<evidence type="ECO:0000313" key="5">
    <source>
        <dbReference type="Proteomes" id="UP001293718"/>
    </source>
</evidence>
<sequence>MQFPRTLDLQRLLPPRLDVAPRERLRAAAGGLVGILFTALLARAMLEAGQAWLIAPMGASAVLLFAVPASPLAQPWPVFGGNVISTAVGMACLLALGPTPLAAGLALALALVAMFALRCLHPPGGALALTAVLGGQAVQAQGFHFVLSPVALDTALLLLAAVLYNNLTGRAYPHRAASAPGHGTTDAAPNRRVGFTSEDLDAVMHRYGQVLDIDRDDLDSLLRQAEAQAYRRRFGVIRCKDIMSRDVVTVEFGTSLDEAWHLLRRHRVKALPVLDRARRVIGIITLVDFMKHAQLDRHDGWARKLRDFLRPSGLTHSDKPEVVGQIMSSGVHSASEDTHIVELVPLLSDLGLHHIPVVDQDRRLAGMVTQSDLVAALYRGGLDEATGYEKAVA</sequence>
<keyword evidence="2" id="KW-0472">Membrane</keyword>
<feature type="transmembrane region" description="Helical" evidence="2">
    <location>
        <begin position="102"/>
        <end position="121"/>
    </location>
</feature>
<keyword evidence="2" id="KW-1133">Transmembrane helix</keyword>
<dbReference type="PROSITE" id="PS51371">
    <property type="entry name" value="CBS"/>
    <property type="match status" value="2"/>
</dbReference>
<dbReference type="Pfam" id="PF04982">
    <property type="entry name" value="TM_HPP"/>
    <property type="match status" value="1"/>
</dbReference>
<feature type="domain" description="CBS" evidence="3">
    <location>
        <begin position="327"/>
        <end position="384"/>
    </location>
</feature>
<feature type="transmembrane region" description="Helical" evidence="2">
    <location>
        <begin position="51"/>
        <end position="69"/>
    </location>
</feature>
<dbReference type="EMBL" id="JAXOJX010000037">
    <property type="protein sequence ID" value="MDZ5459001.1"/>
    <property type="molecule type" value="Genomic_DNA"/>
</dbReference>
<dbReference type="InterPro" id="IPR000644">
    <property type="entry name" value="CBS_dom"/>
</dbReference>
<dbReference type="InterPro" id="IPR046342">
    <property type="entry name" value="CBS_dom_sf"/>
</dbReference>
<accession>A0ABU5IJF0</accession>
<evidence type="ECO:0000256" key="1">
    <source>
        <dbReference type="PROSITE-ProRule" id="PRU00703"/>
    </source>
</evidence>
<dbReference type="Gene3D" id="3.10.580.10">
    <property type="entry name" value="CBS-domain"/>
    <property type="match status" value="1"/>
</dbReference>
<dbReference type="InterPro" id="IPR007065">
    <property type="entry name" value="HPP"/>
</dbReference>
<dbReference type="Proteomes" id="UP001293718">
    <property type="component" value="Unassembled WGS sequence"/>
</dbReference>
<gene>
    <name evidence="4" type="ORF">SM757_20690</name>
</gene>
<dbReference type="PANTHER" id="PTHR33741">
    <property type="entry name" value="TRANSMEMBRANE PROTEIN DDB_G0269096-RELATED"/>
    <property type="match status" value="1"/>
</dbReference>
<dbReference type="SMART" id="SM00116">
    <property type="entry name" value="CBS"/>
    <property type="match status" value="2"/>
</dbReference>
<organism evidence="4 5">
    <name type="scientific">Azohydromonas lata</name>
    <dbReference type="NCBI Taxonomy" id="45677"/>
    <lineage>
        <taxon>Bacteria</taxon>
        <taxon>Pseudomonadati</taxon>
        <taxon>Pseudomonadota</taxon>
        <taxon>Betaproteobacteria</taxon>
        <taxon>Burkholderiales</taxon>
        <taxon>Sphaerotilaceae</taxon>
        <taxon>Azohydromonas</taxon>
    </lineage>
</organism>
<protein>
    <submittedName>
        <fullName evidence="4">HPP family protein</fullName>
    </submittedName>
</protein>
<evidence type="ECO:0000259" key="3">
    <source>
        <dbReference type="PROSITE" id="PS51371"/>
    </source>
</evidence>
<keyword evidence="5" id="KW-1185">Reference proteome</keyword>
<keyword evidence="2" id="KW-0812">Transmembrane</keyword>
<feature type="domain" description="CBS" evidence="3">
    <location>
        <begin position="243"/>
        <end position="300"/>
    </location>
</feature>
<comment type="caution">
    <text evidence="4">The sequence shown here is derived from an EMBL/GenBank/DDBJ whole genome shotgun (WGS) entry which is preliminary data.</text>
</comment>
<dbReference type="PANTHER" id="PTHR33741:SF5">
    <property type="entry name" value="TRANSMEMBRANE PROTEIN DDB_G0269096-RELATED"/>
    <property type="match status" value="1"/>
</dbReference>
<dbReference type="CDD" id="cd04600">
    <property type="entry name" value="CBS_pair_HPP_assoc"/>
    <property type="match status" value="1"/>
</dbReference>
<evidence type="ECO:0000313" key="4">
    <source>
        <dbReference type="EMBL" id="MDZ5459001.1"/>
    </source>
</evidence>
<feature type="transmembrane region" description="Helical" evidence="2">
    <location>
        <begin position="25"/>
        <end position="45"/>
    </location>
</feature>
<proteinExistence type="predicted"/>
<keyword evidence="1" id="KW-0129">CBS domain</keyword>
<name>A0ABU5IJF0_9BURK</name>
<reference evidence="4 5" key="1">
    <citation type="submission" date="2023-11" db="EMBL/GenBank/DDBJ databases">
        <title>Draft genome of Azohydromonas lata strain H1 (DSM1123), a polyhydroxyalkanoate producer.</title>
        <authorList>
            <person name="Traversa D."/>
            <person name="D'Addabbo P."/>
            <person name="Pazzani C."/>
            <person name="Manzari C."/>
            <person name="Chiara M."/>
            <person name="Scrascia M."/>
        </authorList>
    </citation>
    <scope>NUCLEOTIDE SEQUENCE [LARGE SCALE GENOMIC DNA]</scope>
    <source>
        <strain evidence="4 5">H1</strain>
    </source>
</reference>
<dbReference type="InterPro" id="IPR058581">
    <property type="entry name" value="TM_HPP"/>
</dbReference>